<accession>A0A532V1W0</accession>
<evidence type="ECO:0000256" key="4">
    <source>
        <dbReference type="ARBA" id="ARBA00023136"/>
    </source>
</evidence>
<feature type="domain" description="Pyrrolo-quinoline quinone repeat" evidence="5">
    <location>
        <begin position="729"/>
        <end position="839"/>
    </location>
</feature>
<dbReference type="EMBL" id="NJBN01000003">
    <property type="protein sequence ID" value="TKJ41201.1"/>
    <property type="molecule type" value="Genomic_DNA"/>
</dbReference>
<dbReference type="AlphaFoldDB" id="A0A532V1W0"/>
<evidence type="ECO:0000313" key="7">
    <source>
        <dbReference type="EMBL" id="TKJ41201.1"/>
    </source>
</evidence>
<name>A0A532V1W0_UNCL8</name>
<dbReference type="InterPro" id="IPR026444">
    <property type="entry name" value="Secre_tail"/>
</dbReference>
<dbReference type="PANTHER" id="PTHR21419">
    <property type="match status" value="1"/>
</dbReference>
<dbReference type="Gene3D" id="2.60.40.4070">
    <property type="match status" value="1"/>
</dbReference>
<evidence type="ECO:0000256" key="1">
    <source>
        <dbReference type="ARBA" id="ARBA00004167"/>
    </source>
</evidence>
<dbReference type="Gene3D" id="2.130.10.130">
    <property type="entry name" value="Integrin alpha, N-terminal"/>
    <property type="match status" value="1"/>
</dbReference>
<dbReference type="InterPro" id="IPR028994">
    <property type="entry name" value="Integrin_alpha_N"/>
</dbReference>
<evidence type="ECO:0000259" key="6">
    <source>
        <dbReference type="Pfam" id="PF18962"/>
    </source>
</evidence>
<proteinExistence type="predicted"/>
<dbReference type="GO" id="GO:0016020">
    <property type="term" value="C:membrane"/>
    <property type="evidence" value="ECO:0007669"/>
    <property type="project" value="UniProtKB-SubCell"/>
</dbReference>
<protein>
    <submittedName>
        <fullName evidence="7">Uncharacterized protein</fullName>
    </submittedName>
</protein>
<evidence type="ECO:0000259" key="5">
    <source>
        <dbReference type="Pfam" id="PF13360"/>
    </source>
</evidence>
<keyword evidence="4" id="KW-0472">Membrane</keyword>
<comment type="caution">
    <text evidence="7">The sequence shown here is derived from an EMBL/GenBank/DDBJ whole genome shotgun (WGS) entry which is preliminary data.</text>
</comment>
<evidence type="ECO:0000256" key="2">
    <source>
        <dbReference type="ARBA" id="ARBA00022692"/>
    </source>
</evidence>
<dbReference type="InterPro" id="IPR002372">
    <property type="entry name" value="PQQ_rpt_dom"/>
</dbReference>
<reference evidence="7 8" key="1">
    <citation type="submission" date="2017-06" db="EMBL/GenBank/DDBJ databases">
        <title>Novel microbial phyla capable of carbon fixation and sulfur reduction in deep-sea sediments.</title>
        <authorList>
            <person name="Huang J."/>
            <person name="Baker B."/>
            <person name="Wang Y."/>
        </authorList>
    </citation>
    <scope>NUCLEOTIDE SEQUENCE [LARGE SCALE GENOMIC DNA]</scope>
    <source>
        <strain evidence="7">B3_LCP</strain>
    </source>
</reference>
<sequence>MSCHDFYEYMRRAMKKVIVSVTVLSVLLSLTGISIGQTVIATYEIHDHASGLAYDGQNIWYGRYGTGGEWIYQFNISLGQVVDSLDIGTANLDDAYGMTWDGQFLWVTNHIGSDFTLQIDTLGNIIYSFPNPSDYMSGLAWNGSELYMSDYYNPDGAIYRVNTAGTILENFTAPDTQPWDLAWDGTTLWMCDYWSDWIYQIDPVSHNVLYSFTSPITEPAGITWDGTYLWVCDEGQGYDIDHLYIIEPFGSGTPEIQLSTSTIDFGFIPLGISPNQTLTINNVGDADLTVTGLPIDQFGGEFWVDPAVTLPFVVVQSSAVDVNIYYSPINFGASSGLLHVQSEDPINPDVTVDLSGYGIYPQQTVGVSSTNINFGSVWVAQGDGMTGRPLEIYNLGVSSLELISLTIDNPAFFADDFQPGSLASMDTTELTIYFMPEAVTPYSGTMTLITDDPSTPIVEITLSGQGVPANFGVGDIIWEFQAEAATFDGFNSLKYTDDVNGDGIPEMLGANDNYNVYCWNGQSAGIADIFYTFDTGWDPLRTGKVEYERGLVSAPDLNGDDIGDFALGTGGGSRSIFAVSGADGAELWHLDTHEFGGEGGWVYEVTCEDDWNNDDVWDVLAAVGGPSGSNEPKSVFLISGVDGSQIWRAHLGETVYSVRRLGDFNYDPYDEVVCGTSPYTGTYYVKMLNGWNGIVIWSTEVDNVVFSLNRIDDVTGDGFPDVAVAAAFGGVYVLDGFNGNVFWHVSGMGTNYYLEVTDDLNGNSYDDILITSVSGTFYALEGLTGAVIWSLPLGSNVLSLAATPDVTGDGIADACCGIMSGTFYAVDGADGSILFSHTHGGGSSYAFDAVGWIPDIDNTGAIEFLGGTRDGHAYCFSGGTVTIPNINVTLTPYNPPIQIPAWGGSFDFNIALENLDPAPAAFDFWIMVELPNGNPFGPVLGPISLNLPGSIYIERDRTQTVPENAPAGFYEYIAYAGVYPGTVWAQDSFQFEKQLWTDGMGQAISDWLNDGEPLEEVFGNTVACDFVVLDCYPNPFNPVTKISYQLPAANHVKLTVYDISGSKITSVVNGWRDAGMHEVTFNGSNLASGVYIYRLKAEEFVASGKMVLMK</sequence>
<dbReference type="Pfam" id="PF18962">
    <property type="entry name" value="Por_Secre_tail"/>
    <property type="match status" value="1"/>
</dbReference>
<dbReference type="SUPFAM" id="SSF69318">
    <property type="entry name" value="Integrin alpha N-terminal domain"/>
    <property type="match status" value="1"/>
</dbReference>
<dbReference type="NCBIfam" id="TIGR04183">
    <property type="entry name" value="Por_Secre_tail"/>
    <property type="match status" value="1"/>
</dbReference>
<dbReference type="Gene3D" id="2.60.40.10">
    <property type="entry name" value="Immunoglobulins"/>
    <property type="match status" value="2"/>
</dbReference>
<keyword evidence="2" id="KW-0812">Transmembrane</keyword>
<dbReference type="SUPFAM" id="SSF63825">
    <property type="entry name" value="YWTD domain"/>
    <property type="match status" value="1"/>
</dbReference>
<comment type="subcellular location">
    <subcellularLocation>
        <location evidence="1">Membrane</location>
        <topology evidence="1">Single-pass membrane protein</topology>
    </subcellularLocation>
</comment>
<dbReference type="NCBIfam" id="NF012200">
    <property type="entry name" value="choice_anch_D"/>
    <property type="match status" value="2"/>
</dbReference>
<dbReference type="InterPro" id="IPR013783">
    <property type="entry name" value="Ig-like_fold"/>
</dbReference>
<evidence type="ECO:0000313" key="8">
    <source>
        <dbReference type="Proteomes" id="UP000319619"/>
    </source>
</evidence>
<dbReference type="Proteomes" id="UP000319619">
    <property type="component" value="Unassembled WGS sequence"/>
</dbReference>
<dbReference type="Pfam" id="PF13360">
    <property type="entry name" value="PQQ_2"/>
    <property type="match status" value="1"/>
</dbReference>
<gene>
    <name evidence="7" type="ORF">CEE37_05925</name>
</gene>
<keyword evidence="3" id="KW-1133">Transmembrane helix</keyword>
<organism evidence="7 8">
    <name type="scientific">candidate division LCP-89 bacterium B3_LCP</name>
    <dbReference type="NCBI Taxonomy" id="2012998"/>
    <lineage>
        <taxon>Bacteria</taxon>
        <taxon>Pseudomonadati</taxon>
        <taxon>Bacteria division LCP-89</taxon>
    </lineage>
</organism>
<feature type="domain" description="Secretion system C-terminal sorting" evidence="6">
    <location>
        <begin position="1032"/>
        <end position="1105"/>
    </location>
</feature>
<dbReference type="Gene3D" id="2.130.10.10">
    <property type="entry name" value="YVTN repeat-like/Quinoprotein amine dehydrogenase"/>
    <property type="match status" value="1"/>
</dbReference>
<dbReference type="InterPro" id="IPR015943">
    <property type="entry name" value="WD40/YVTN_repeat-like_dom_sf"/>
</dbReference>
<dbReference type="InterPro" id="IPR045232">
    <property type="entry name" value="FAM234"/>
</dbReference>
<dbReference type="GO" id="GO:0005737">
    <property type="term" value="C:cytoplasm"/>
    <property type="evidence" value="ECO:0007669"/>
    <property type="project" value="UniProtKB-SubCell"/>
</dbReference>
<dbReference type="PANTHER" id="PTHR21419:SF30">
    <property type="entry name" value="IG-LIKE DOMAIN-CONTAINING PROTEIN"/>
    <property type="match status" value="1"/>
</dbReference>
<evidence type="ECO:0000256" key="3">
    <source>
        <dbReference type="ARBA" id="ARBA00022989"/>
    </source>
</evidence>